<keyword evidence="1" id="KW-0812">Transmembrane</keyword>
<name>A0A084SV50_9BACT</name>
<accession>A0A084SV50</accession>
<evidence type="ECO:0000313" key="3">
    <source>
        <dbReference type="EMBL" id="KFA92335.1"/>
    </source>
</evidence>
<feature type="transmembrane region" description="Helical" evidence="1">
    <location>
        <begin position="73"/>
        <end position="105"/>
    </location>
</feature>
<dbReference type="InterPro" id="IPR002931">
    <property type="entry name" value="Transglutaminase-like"/>
</dbReference>
<reference evidence="3 4" key="1">
    <citation type="submission" date="2014-07" db="EMBL/GenBank/DDBJ databases">
        <title>Draft Genome Sequence of Gephyronic Acid Producer, Cystobacter violaceus Strain Cb vi76.</title>
        <authorList>
            <person name="Stevens D.C."/>
            <person name="Young J."/>
            <person name="Carmichael R."/>
            <person name="Tan J."/>
            <person name="Taylor R.E."/>
        </authorList>
    </citation>
    <scope>NUCLEOTIDE SEQUENCE [LARGE SCALE GENOMIC DNA]</scope>
    <source>
        <strain evidence="3 4">Cb vi76</strain>
    </source>
</reference>
<proteinExistence type="predicted"/>
<keyword evidence="1" id="KW-1133">Transmembrane helix</keyword>
<feature type="transmembrane region" description="Helical" evidence="1">
    <location>
        <begin position="140"/>
        <end position="160"/>
    </location>
</feature>
<dbReference type="InterPro" id="IPR025403">
    <property type="entry name" value="TgpA-like_C"/>
</dbReference>
<dbReference type="Pfam" id="PF01841">
    <property type="entry name" value="Transglut_core"/>
    <property type="match status" value="1"/>
</dbReference>
<dbReference type="EMBL" id="JPMI01000098">
    <property type="protein sequence ID" value="KFA92335.1"/>
    <property type="molecule type" value="Genomic_DNA"/>
</dbReference>
<protein>
    <submittedName>
        <fullName evidence="3">Transglutaminase</fullName>
    </submittedName>
</protein>
<organism evidence="3 4">
    <name type="scientific">Archangium violaceum Cb vi76</name>
    <dbReference type="NCBI Taxonomy" id="1406225"/>
    <lineage>
        <taxon>Bacteria</taxon>
        <taxon>Pseudomonadati</taxon>
        <taxon>Myxococcota</taxon>
        <taxon>Myxococcia</taxon>
        <taxon>Myxococcales</taxon>
        <taxon>Cystobacterineae</taxon>
        <taxon>Archangiaceae</taxon>
        <taxon>Archangium</taxon>
    </lineage>
</organism>
<keyword evidence="1" id="KW-0472">Membrane</keyword>
<dbReference type="Pfam" id="PF13559">
    <property type="entry name" value="DUF4129"/>
    <property type="match status" value="1"/>
</dbReference>
<evidence type="ECO:0000256" key="1">
    <source>
        <dbReference type="SAM" id="Phobius"/>
    </source>
</evidence>
<evidence type="ECO:0000259" key="2">
    <source>
        <dbReference type="SMART" id="SM00460"/>
    </source>
</evidence>
<dbReference type="SUPFAM" id="SSF54001">
    <property type="entry name" value="Cysteine proteinases"/>
    <property type="match status" value="1"/>
</dbReference>
<feature type="domain" description="Transglutaminase-like" evidence="2">
    <location>
        <begin position="436"/>
        <end position="505"/>
    </location>
</feature>
<dbReference type="InterPro" id="IPR052901">
    <property type="entry name" value="Bact_TGase-like"/>
</dbReference>
<evidence type="ECO:0000313" key="4">
    <source>
        <dbReference type="Proteomes" id="UP000028547"/>
    </source>
</evidence>
<feature type="transmembrane region" description="Helical" evidence="1">
    <location>
        <begin position="117"/>
        <end position="135"/>
    </location>
</feature>
<sequence>MAGLRGATGGSGMTTRPNRLRLILRDLGTAAAFSSMAVSGQVPVWALALVIVAVLVSLMGFHPFARAPRLTAILLVPLAGALYLAVAAGQMDLVVAACSFAGLVASQRLLSETSPTTDGQVLLAGLLMIAGGAALSGELLFAVCLLAFAVLASLSLGLAVVEAAVPPGEPVPVRHVLRPLSKGVLVAMAGAVAFFVLFPRLNWNVGVRRAAPGLGPATSGFSDTVRLGGSGTLKSNPRVVLRAKLTPDPGSQRLDAYWLGRTYDTFNGQEWSTIGAPSKRRRTRVTLRPGAEKQVYQRIELLPAYGARTLIAMETPSKLGNALMHTPTGDRRTQLQELGGDELRFVEEALGYSYEVYSVPPGTDTDPGKLAQKELDQLLSLPENIDPRIEELAHQVVGNETDPLAAAQKLSNWLQREYTYTLELGGDVADPLMEFLFVRKAGHCEHFATALTLMLRTQGFEARLATGFFGGERVGDEYLVRAGDAHAWTHVLVPGRGFVTVDATPPAFRANQSLELLESLISLYEAIEGMWRSSVVDYSFRDQMNFLRDMSRPPRNEPGKERTQLPPLRAWLTAAMAGAAVYWTWRYLSRRKARAPVLEATRFVDSVERQLAAAGVRAGDGETLEDVSARLTRDAHPLAPAVSPLTRRYLEARFGQRPLQPGESARLLKELKHSVEVHKQQQQTPRARAS</sequence>
<dbReference type="PANTHER" id="PTHR42736:SF1">
    <property type="entry name" value="PROTEIN-GLUTAMINE GAMMA-GLUTAMYLTRANSFERASE"/>
    <property type="match status" value="1"/>
</dbReference>
<dbReference type="Proteomes" id="UP000028547">
    <property type="component" value="Unassembled WGS sequence"/>
</dbReference>
<dbReference type="InterPro" id="IPR038765">
    <property type="entry name" value="Papain-like_cys_pep_sf"/>
</dbReference>
<dbReference type="PANTHER" id="PTHR42736">
    <property type="entry name" value="PROTEIN-GLUTAMINE GAMMA-GLUTAMYLTRANSFERASE"/>
    <property type="match status" value="1"/>
</dbReference>
<feature type="transmembrane region" description="Helical" evidence="1">
    <location>
        <begin position="180"/>
        <end position="199"/>
    </location>
</feature>
<dbReference type="Gene3D" id="3.10.620.30">
    <property type="match status" value="1"/>
</dbReference>
<dbReference type="AlphaFoldDB" id="A0A084SV50"/>
<dbReference type="Pfam" id="PF11992">
    <property type="entry name" value="TgpA_N"/>
    <property type="match status" value="1"/>
</dbReference>
<dbReference type="InterPro" id="IPR021878">
    <property type="entry name" value="TgpA_N"/>
</dbReference>
<comment type="caution">
    <text evidence="3">The sequence shown here is derived from an EMBL/GenBank/DDBJ whole genome shotgun (WGS) entry which is preliminary data.</text>
</comment>
<feature type="transmembrane region" description="Helical" evidence="1">
    <location>
        <begin position="42"/>
        <end position="61"/>
    </location>
</feature>
<dbReference type="SMART" id="SM00460">
    <property type="entry name" value="TGc"/>
    <property type="match status" value="1"/>
</dbReference>
<gene>
    <name evidence="3" type="ORF">Q664_16155</name>
</gene>